<evidence type="ECO:0000256" key="10">
    <source>
        <dbReference type="ARBA" id="ARBA00022989"/>
    </source>
</evidence>
<evidence type="ECO:0000256" key="15">
    <source>
        <dbReference type="ARBA" id="ARBA00048586"/>
    </source>
</evidence>
<evidence type="ECO:0000256" key="17">
    <source>
        <dbReference type="RuleBase" id="RU003750"/>
    </source>
</evidence>
<feature type="transmembrane region" description="Helical" evidence="18">
    <location>
        <begin position="147"/>
        <end position="169"/>
    </location>
</feature>
<comment type="caution">
    <text evidence="19">The sequence shown here is derived from an EMBL/GenBank/DDBJ whole genome shotgun (WGS) entry which is preliminary data.</text>
</comment>
<organism evidence="19">
    <name type="scientific">Hellea balneolensis</name>
    <dbReference type="NCBI Taxonomy" id="287478"/>
    <lineage>
        <taxon>Bacteria</taxon>
        <taxon>Pseudomonadati</taxon>
        <taxon>Pseudomonadota</taxon>
        <taxon>Alphaproteobacteria</taxon>
        <taxon>Maricaulales</taxon>
        <taxon>Robiginitomaculaceae</taxon>
        <taxon>Hellea</taxon>
    </lineage>
</organism>
<evidence type="ECO:0000256" key="13">
    <source>
        <dbReference type="ARBA" id="ARBA00023209"/>
    </source>
</evidence>
<feature type="transmembrane region" description="Helical" evidence="18">
    <location>
        <begin position="46"/>
        <end position="66"/>
    </location>
</feature>
<accession>A0A7C5LY61</accession>
<evidence type="ECO:0000256" key="6">
    <source>
        <dbReference type="ARBA" id="ARBA00014944"/>
    </source>
</evidence>
<gene>
    <name evidence="19" type="primary">pgsA</name>
    <name evidence="19" type="ORF">ENJ42_00410</name>
</gene>
<evidence type="ECO:0000256" key="14">
    <source>
        <dbReference type="ARBA" id="ARBA00023264"/>
    </source>
</evidence>
<dbReference type="InterPro" id="IPR000462">
    <property type="entry name" value="CDP-OH_P_trans"/>
</dbReference>
<keyword evidence="11" id="KW-0443">Lipid metabolism</keyword>
<evidence type="ECO:0000256" key="3">
    <source>
        <dbReference type="ARBA" id="ARBA00005189"/>
    </source>
</evidence>
<dbReference type="EMBL" id="DRMJ01000020">
    <property type="protein sequence ID" value="HHL42053.1"/>
    <property type="molecule type" value="Genomic_DNA"/>
</dbReference>
<keyword evidence="10 18" id="KW-1133">Transmembrane helix</keyword>
<keyword evidence="9 18" id="KW-0812">Transmembrane</keyword>
<keyword evidence="12 18" id="KW-0472">Membrane</keyword>
<evidence type="ECO:0000256" key="7">
    <source>
        <dbReference type="ARBA" id="ARBA00022516"/>
    </source>
</evidence>
<protein>
    <recommendedName>
        <fullName evidence="6 16">CDP-diacylglycerol--glycerol-3-phosphate 3-phosphatidyltransferase</fullName>
        <ecNumber evidence="5 16">2.7.8.5</ecNumber>
    </recommendedName>
</protein>
<reference evidence="19" key="1">
    <citation type="journal article" date="2020" name="mSystems">
        <title>Genome- and Community-Level Interaction Insights into Carbon Utilization and Element Cycling Functions of Hydrothermarchaeota in Hydrothermal Sediment.</title>
        <authorList>
            <person name="Zhou Z."/>
            <person name="Liu Y."/>
            <person name="Xu W."/>
            <person name="Pan J."/>
            <person name="Luo Z.H."/>
            <person name="Li M."/>
        </authorList>
    </citation>
    <scope>NUCLEOTIDE SEQUENCE [LARGE SCALE GENOMIC DNA]</scope>
    <source>
        <strain evidence="19">HyVt-485</strain>
    </source>
</reference>
<dbReference type="Proteomes" id="UP000885830">
    <property type="component" value="Unassembled WGS sequence"/>
</dbReference>
<evidence type="ECO:0000256" key="4">
    <source>
        <dbReference type="ARBA" id="ARBA00010441"/>
    </source>
</evidence>
<comment type="subcellular location">
    <subcellularLocation>
        <location evidence="1">Membrane</location>
        <topology evidence="1">Multi-pass membrane protein</topology>
    </subcellularLocation>
</comment>
<evidence type="ECO:0000313" key="19">
    <source>
        <dbReference type="EMBL" id="HHL42053.1"/>
    </source>
</evidence>
<keyword evidence="13" id="KW-0594">Phospholipid biosynthesis</keyword>
<dbReference type="InterPro" id="IPR048254">
    <property type="entry name" value="CDP_ALCOHOL_P_TRANSF_CS"/>
</dbReference>
<dbReference type="GO" id="GO:0008444">
    <property type="term" value="F:CDP-diacylglycerol-glycerol-3-phosphate 3-phosphatidyltransferase activity"/>
    <property type="evidence" value="ECO:0007669"/>
    <property type="project" value="UniProtKB-UniRule"/>
</dbReference>
<dbReference type="AlphaFoldDB" id="A0A7C5LY61"/>
<feature type="transmembrane region" description="Helical" evidence="18">
    <location>
        <begin position="86"/>
        <end position="114"/>
    </location>
</feature>
<evidence type="ECO:0000256" key="11">
    <source>
        <dbReference type="ARBA" id="ARBA00023098"/>
    </source>
</evidence>
<evidence type="ECO:0000256" key="2">
    <source>
        <dbReference type="ARBA" id="ARBA00005042"/>
    </source>
</evidence>
<name>A0A7C5LY61_9PROT</name>
<dbReference type="InterPro" id="IPR050324">
    <property type="entry name" value="CDP-alcohol_PTase-I"/>
</dbReference>
<comment type="pathway">
    <text evidence="2">Phospholipid metabolism; phosphatidylglycerol biosynthesis; phosphatidylglycerol from CDP-diacylglycerol: step 1/2.</text>
</comment>
<dbReference type="NCBIfam" id="TIGR00560">
    <property type="entry name" value="pgsA"/>
    <property type="match status" value="1"/>
</dbReference>
<dbReference type="PROSITE" id="PS00379">
    <property type="entry name" value="CDP_ALCOHOL_P_TRANSF"/>
    <property type="match status" value="1"/>
</dbReference>
<dbReference type="PANTHER" id="PTHR14269">
    <property type="entry name" value="CDP-DIACYLGLYCEROL--GLYCEROL-3-PHOSPHATE 3-PHOSPHATIDYLTRANSFERASE-RELATED"/>
    <property type="match status" value="1"/>
</dbReference>
<dbReference type="PANTHER" id="PTHR14269:SF62">
    <property type="entry name" value="CDP-DIACYLGLYCEROL--GLYCEROL-3-PHOSPHATE 3-PHOSPHATIDYLTRANSFERASE 1, CHLOROPLASTIC"/>
    <property type="match status" value="1"/>
</dbReference>
<dbReference type="Pfam" id="PF01066">
    <property type="entry name" value="CDP-OH_P_transf"/>
    <property type="match status" value="1"/>
</dbReference>
<keyword evidence="7" id="KW-0444">Lipid biosynthesis</keyword>
<comment type="catalytic activity">
    <reaction evidence="15">
        <text>a CDP-1,2-diacyl-sn-glycerol + sn-glycerol 3-phosphate = a 1,2-diacyl-sn-glycero-3-phospho-(1'-sn-glycero-3'-phosphate) + CMP + H(+)</text>
        <dbReference type="Rhea" id="RHEA:12593"/>
        <dbReference type="ChEBI" id="CHEBI:15378"/>
        <dbReference type="ChEBI" id="CHEBI:57597"/>
        <dbReference type="ChEBI" id="CHEBI:58332"/>
        <dbReference type="ChEBI" id="CHEBI:60110"/>
        <dbReference type="ChEBI" id="CHEBI:60377"/>
        <dbReference type="EC" id="2.7.8.5"/>
    </reaction>
</comment>
<keyword evidence="8 17" id="KW-0808">Transferase</keyword>
<evidence type="ECO:0000256" key="1">
    <source>
        <dbReference type="ARBA" id="ARBA00004141"/>
    </source>
</evidence>
<dbReference type="GO" id="GO:0046474">
    <property type="term" value="P:glycerophospholipid biosynthetic process"/>
    <property type="evidence" value="ECO:0007669"/>
    <property type="project" value="TreeGrafter"/>
</dbReference>
<dbReference type="GO" id="GO:0016020">
    <property type="term" value="C:membrane"/>
    <property type="evidence" value="ECO:0007669"/>
    <property type="project" value="UniProtKB-SubCell"/>
</dbReference>
<feature type="transmembrane region" description="Helical" evidence="18">
    <location>
        <begin position="175"/>
        <end position="196"/>
    </location>
</feature>
<dbReference type="EC" id="2.7.8.5" evidence="5 16"/>
<dbReference type="Gene3D" id="1.20.120.1760">
    <property type="match status" value="1"/>
</dbReference>
<evidence type="ECO:0000256" key="16">
    <source>
        <dbReference type="NCBIfam" id="TIGR00560"/>
    </source>
</evidence>
<dbReference type="PIRSF" id="PIRSF000847">
    <property type="entry name" value="Phos_ph_gly_syn"/>
    <property type="match status" value="1"/>
</dbReference>
<comment type="similarity">
    <text evidence="4 17">Belongs to the CDP-alcohol phosphatidyltransferase class-I family.</text>
</comment>
<evidence type="ECO:0000256" key="9">
    <source>
        <dbReference type="ARBA" id="ARBA00022692"/>
    </source>
</evidence>
<sequence>MSALQKPRFYWLPNALTLGRIGLIPVLMAAILAVGTNMQTPFNAPVWTLVIFALCALSDFLDGYLARKMGLVSDFGRMLDPIADKLLVAGCLIALLIGFGPIWYVIIPAMAIIFRDIFISGTREHAALSGTVMPPTNLAKWKTAAEMLAIVLLLVGISSRSVLPVSGLIPLVSGYAMKAGLVTLWIAGFLSVYTGLHYVRAAFKRR</sequence>
<dbReference type="InterPro" id="IPR004570">
    <property type="entry name" value="Phosphatidylglycerol_P_synth"/>
</dbReference>
<evidence type="ECO:0000256" key="12">
    <source>
        <dbReference type="ARBA" id="ARBA00023136"/>
    </source>
</evidence>
<dbReference type="InterPro" id="IPR043130">
    <property type="entry name" value="CDP-OH_PTrfase_TM_dom"/>
</dbReference>
<comment type="pathway">
    <text evidence="3">Lipid metabolism.</text>
</comment>
<feature type="transmembrane region" description="Helical" evidence="18">
    <location>
        <begin position="12"/>
        <end position="34"/>
    </location>
</feature>
<keyword evidence="14" id="KW-1208">Phospholipid metabolism</keyword>
<evidence type="ECO:0000256" key="18">
    <source>
        <dbReference type="SAM" id="Phobius"/>
    </source>
</evidence>
<evidence type="ECO:0000256" key="5">
    <source>
        <dbReference type="ARBA" id="ARBA00013170"/>
    </source>
</evidence>
<proteinExistence type="inferred from homology"/>
<evidence type="ECO:0000256" key="8">
    <source>
        <dbReference type="ARBA" id="ARBA00022679"/>
    </source>
</evidence>